<organism evidence="3 4">
    <name type="scientific">Ascosphaera apis ARSEF 7405</name>
    <dbReference type="NCBI Taxonomy" id="392613"/>
    <lineage>
        <taxon>Eukaryota</taxon>
        <taxon>Fungi</taxon>
        <taxon>Dikarya</taxon>
        <taxon>Ascomycota</taxon>
        <taxon>Pezizomycotina</taxon>
        <taxon>Eurotiomycetes</taxon>
        <taxon>Eurotiomycetidae</taxon>
        <taxon>Onygenales</taxon>
        <taxon>Ascosphaeraceae</taxon>
        <taxon>Ascosphaera</taxon>
    </lineage>
</organism>
<dbReference type="Pfam" id="PF08315">
    <property type="entry name" value="cwf18"/>
    <property type="match status" value="1"/>
</dbReference>
<dbReference type="GO" id="GO:0071014">
    <property type="term" value="C:post-mRNA release spliceosomal complex"/>
    <property type="evidence" value="ECO:0007669"/>
    <property type="project" value="TreeGrafter"/>
</dbReference>
<evidence type="ECO:0000313" key="3">
    <source>
        <dbReference type="EMBL" id="KZZ97245.1"/>
    </source>
</evidence>
<evidence type="ECO:0000256" key="2">
    <source>
        <dbReference type="SAM" id="MobiDB-lite"/>
    </source>
</evidence>
<dbReference type="PANTHER" id="PTHR31551">
    <property type="entry name" value="PRE-MRNA-SPLICING FACTOR CWF18"/>
    <property type="match status" value="1"/>
</dbReference>
<feature type="region of interest" description="Disordered" evidence="2">
    <location>
        <begin position="21"/>
        <end position="65"/>
    </location>
</feature>
<dbReference type="GO" id="GO:0005684">
    <property type="term" value="C:U2-type spliceosomal complex"/>
    <property type="evidence" value="ECO:0007669"/>
    <property type="project" value="TreeGrafter"/>
</dbReference>
<dbReference type="OrthoDB" id="10261348at2759"/>
<dbReference type="VEuPathDB" id="FungiDB:AAP_00888"/>
<keyword evidence="4" id="KW-1185">Reference proteome</keyword>
<accession>A0A168D0V8</accession>
<feature type="coiled-coil region" evidence="1">
    <location>
        <begin position="87"/>
        <end position="164"/>
    </location>
</feature>
<dbReference type="PANTHER" id="PTHR31551:SF1">
    <property type="entry name" value="COILED-COIL DOMAIN-CONTAINING PROTEIN 12"/>
    <property type="match status" value="1"/>
</dbReference>
<sequence>MMSSSHSLEAAAADRKTRLARLAALKRKPTAATEEQDQEAPADITSGTHDESKPEEEVSEARAKYLSGRNYDFETETVKLGFEHDPRADAETLENRARELAKEAEEQARKEKEEAAPIDLFQLQPKNPNWDLKRDLNEKLKILNVRTENAIARLVRERIQANQKTTSAGDDDAAVRDGQTMGMEGIALAESVRQREEEGAEDDQIED</sequence>
<dbReference type="AlphaFoldDB" id="A0A168D0V8"/>
<dbReference type="Proteomes" id="UP000242877">
    <property type="component" value="Unassembled WGS sequence"/>
</dbReference>
<keyword evidence="1" id="KW-0175">Coiled coil</keyword>
<gene>
    <name evidence="3" type="ORF">AAP_00888</name>
</gene>
<comment type="caution">
    <text evidence="3">The sequence shown here is derived from an EMBL/GenBank/DDBJ whole genome shotgun (WGS) entry which is preliminary data.</text>
</comment>
<name>A0A168D0V8_9EURO</name>
<reference evidence="3 4" key="1">
    <citation type="journal article" date="2016" name="Genome Biol. Evol.">
        <title>Divergent and convergent evolution of fungal pathogenicity.</title>
        <authorList>
            <person name="Shang Y."/>
            <person name="Xiao G."/>
            <person name="Zheng P."/>
            <person name="Cen K."/>
            <person name="Zhan S."/>
            <person name="Wang C."/>
        </authorList>
    </citation>
    <scope>NUCLEOTIDE SEQUENCE [LARGE SCALE GENOMIC DNA]</scope>
    <source>
        <strain evidence="3 4">ARSEF 7405</strain>
    </source>
</reference>
<protein>
    <submittedName>
        <fullName evidence="3">mRNA splicing factor, Cwf18</fullName>
    </submittedName>
</protein>
<evidence type="ECO:0000256" key="1">
    <source>
        <dbReference type="SAM" id="Coils"/>
    </source>
</evidence>
<proteinExistence type="predicted"/>
<evidence type="ECO:0000313" key="4">
    <source>
        <dbReference type="Proteomes" id="UP000242877"/>
    </source>
</evidence>
<dbReference type="EMBL" id="AZGZ01000002">
    <property type="protein sequence ID" value="KZZ97245.1"/>
    <property type="molecule type" value="Genomic_DNA"/>
</dbReference>
<feature type="compositionally biased region" description="Basic and acidic residues" evidence="2">
    <location>
        <begin position="48"/>
        <end position="63"/>
    </location>
</feature>
<dbReference type="InterPro" id="IPR013169">
    <property type="entry name" value="mRNA_splic_Cwf18-like"/>
</dbReference>